<keyword evidence="1" id="KW-0812">Transmembrane</keyword>
<keyword evidence="3" id="KW-0496">Mitochondrion</keyword>
<dbReference type="Proteomes" id="UP000290189">
    <property type="component" value="Unassembled WGS sequence"/>
</dbReference>
<evidence type="ECO:0000259" key="2">
    <source>
        <dbReference type="Pfam" id="PF00168"/>
    </source>
</evidence>
<gene>
    <name evidence="3" type="ORF">PLBR_LOCUS2052</name>
</gene>
<evidence type="ECO:0000256" key="1">
    <source>
        <dbReference type="SAM" id="Phobius"/>
    </source>
</evidence>
<dbReference type="AlphaFoldDB" id="A0A3P3Y3S6"/>
<geneLocation type="mitochondrion" evidence="3"/>
<dbReference type="EMBL" id="OVEO01000003">
    <property type="protein sequence ID" value="SPQ94837.1"/>
    <property type="molecule type" value="Genomic_DNA"/>
</dbReference>
<name>A0A3P3Y3S6_PLABS</name>
<sequence>MAGNTVHVPQTVAVIIVAYGIGYAQGGLIWLVVLLAAYAASLPPGPSKQAGGAANDRSGTPVLPPFEPSQALRQFVATVWPGIRSRVETAMTATSRAEQYPRALVGPFRLEAPPTIDGPTSVRTHGWRTWRVDTTHLVIDVDCSYDSNGGRVTWPMSCAGLGTVPLSLSGITARFTARLVLLLSDGSVTATLAERPEYDFNVSVDSHASLVTSATLSSALRHALDDLVFSRSWTLFQGSSVVASPPPAKVAGHLSLSWRSPLPVGLLALCRLVGTSQVYTREGPNATAVELPISDLHDSNLVDIRVLHAAGDVVGQTQFALDQLLDDGKNASHETLIVPLTLKSSTHQRSLHIDLQWRPGPSKPDPAPVASSARPSFAVCSPSEMVAGGRPRMMQMVVRVKAVSNLAVRSSTYVAVSVRRWGQEPVERTTHVVERTKNPVWNESLDMGTWAQTGAPLLVTLRVVDNQRKAVLESLEVEVDPDEGTDPANDGQSRLLKYDRALGGMANITFSVRMLLVP</sequence>
<dbReference type="SUPFAM" id="SSF49562">
    <property type="entry name" value="C2 domain (Calcium/lipid-binding domain, CaLB)"/>
    <property type="match status" value="1"/>
</dbReference>
<keyword evidence="1" id="KW-0472">Membrane</keyword>
<dbReference type="Gene3D" id="2.60.40.150">
    <property type="entry name" value="C2 domain"/>
    <property type="match status" value="1"/>
</dbReference>
<organism evidence="3 4">
    <name type="scientific">Plasmodiophora brassicae</name>
    <name type="common">Clubroot disease agent</name>
    <dbReference type="NCBI Taxonomy" id="37360"/>
    <lineage>
        <taxon>Eukaryota</taxon>
        <taxon>Sar</taxon>
        <taxon>Rhizaria</taxon>
        <taxon>Endomyxa</taxon>
        <taxon>Phytomyxea</taxon>
        <taxon>Plasmodiophorida</taxon>
        <taxon>Plasmodiophoridae</taxon>
        <taxon>Plasmodiophora</taxon>
    </lineage>
</organism>
<evidence type="ECO:0000313" key="4">
    <source>
        <dbReference type="Proteomes" id="UP000290189"/>
    </source>
</evidence>
<keyword evidence="1" id="KW-1133">Transmembrane helix</keyword>
<protein>
    <recommendedName>
        <fullName evidence="2">C2 domain-containing protein</fullName>
    </recommendedName>
</protein>
<dbReference type="InterPro" id="IPR000008">
    <property type="entry name" value="C2_dom"/>
</dbReference>
<evidence type="ECO:0000313" key="3">
    <source>
        <dbReference type="EMBL" id="SPQ94837.1"/>
    </source>
</evidence>
<feature type="domain" description="C2" evidence="2">
    <location>
        <begin position="396"/>
        <end position="479"/>
    </location>
</feature>
<accession>A0A3P3Y3S6</accession>
<reference evidence="3 4" key="1">
    <citation type="submission" date="2018-03" db="EMBL/GenBank/DDBJ databases">
        <authorList>
            <person name="Fogelqvist J."/>
        </authorList>
    </citation>
    <scope>NUCLEOTIDE SEQUENCE [LARGE SCALE GENOMIC DNA]</scope>
</reference>
<feature type="transmembrane region" description="Helical" evidence="1">
    <location>
        <begin position="12"/>
        <end position="39"/>
    </location>
</feature>
<dbReference type="Pfam" id="PF00168">
    <property type="entry name" value="C2"/>
    <property type="match status" value="1"/>
</dbReference>
<proteinExistence type="predicted"/>
<dbReference type="InterPro" id="IPR035892">
    <property type="entry name" value="C2_domain_sf"/>
</dbReference>